<accession>A0ABR9KXU5</accession>
<reference evidence="1 2" key="1">
    <citation type="submission" date="2020-10" db="EMBL/GenBank/DDBJ databases">
        <title>Sequencing the genomes of 1000 actinobacteria strains.</title>
        <authorList>
            <person name="Klenk H.-P."/>
        </authorList>
    </citation>
    <scope>NUCLEOTIDE SEQUENCE [LARGE SCALE GENOMIC DNA]</scope>
    <source>
        <strain evidence="1 2">DSM 43748</strain>
    </source>
</reference>
<evidence type="ECO:0008006" key="3">
    <source>
        <dbReference type="Google" id="ProtNLM"/>
    </source>
</evidence>
<dbReference type="Proteomes" id="UP000661607">
    <property type="component" value="Unassembled WGS sequence"/>
</dbReference>
<comment type="caution">
    <text evidence="1">The sequence shown here is derived from an EMBL/GenBank/DDBJ whole genome shotgun (WGS) entry which is preliminary data.</text>
</comment>
<evidence type="ECO:0000313" key="1">
    <source>
        <dbReference type="EMBL" id="MBE1566591.1"/>
    </source>
</evidence>
<dbReference type="InterPro" id="IPR022398">
    <property type="entry name" value="Peptidase_S8_His-AS"/>
</dbReference>
<dbReference type="EMBL" id="JADBEF010000002">
    <property type="protein sequence ID" value="MBE1566591.1"/>
    <property type="molecule type" value="Genomic_DNA"/>
</dbReference>
<protein>
    <recommendedName>
        <fullName evidence="3">Head-to-tail stopper</fullName>
    </recommendedName>
</protein>
<proteinExistence type="predicted"/>
<sequence length="113" mass="11643">MAVIGANLVLGLRRRTAGVDGHGTPVAGVLGAVEDVRPGRIVSRPDVDGDGETGPGVWVLAVDPAWWPVAAGDRIVEQGGQGRAWTIGVASLRASDFDSAIDYIRVETSLVAG</sequence>
<keyword evidence="2" id="KW-1185">Reference proteome</keyword>
<dbReference type="RefSeq" id="WP_192781592.1">
    <property type="nucleotide sequence ID" value="NZ_BAAASY010000032.1"/>
</dbReference>
<name>A0ABR9KXU5_9ACTN</name>
<organism evidence="1 2">
    <name type="scientific">Nonomuraea africana</name>
    <dbReference type="NCBI Taxonomy" id="46171"/>
    <lineage>
        <taxon>Bacteria</taxon>
        <taxon>Bacillati</taxon>
        <taxon>Actinomycetota</taxon>
        <taxon>Actinomycetes</taxon>
        <taxon>Streptosporangiales</taxon>
        <taxon>Streptosporangiaceae</taxon>
        <taxon>Nonomuraea</taxon>
    </lineage>
</organism>
<dbReference type="PROSITE" id="PS00137">
    <property type="entry name" value="SUBTILASE_HIS"/>
    <property type="match status" value="1"/>
</dbReference>
<gene>
    <name evidence="1" type="ORF">H4W81_009463</name>
</gene>
<evidence type="ECO:0000313" key="2">
    <source>
        <dbReference type="Proteomes" id="UP000661607"/>
    </source>
</evidence>